<comment type="similarity">
    <text evidence="1">Belongs to the DsrF/TusC family.</text>
</comment>
<organism evidence="2">
    <name type="scientific">marine sediment metagenome</name>
    <dbReference type="NCBI Taxonomy" id="412755"/>
    <lineage>
        <taxon>unclassified sequences</taxon>
        <taxon>metagenomes</taxon>
        <taxon>ecological metagenomes</taxon>
    </lineage>
</organism>
<dbReference type="PANTHER" id="PTHR38780">
    <property type="entry name" value="PROTEIN TUSC"/>
    <property type="match status" value="1"/>
</dbReference>
<name>A0A0F9VML9_9ZZZZ</name>
<dbReference type="InterPro" id="IPR003787">
    <property type="entry name" value="Sulphur_relay_DsrE/F-like"/>
</dbReference>
<proteinExistence type="inferred from homology"/>
<dbReference type="InterPro" id="IPR017462">
    <property type="entry name" value="Sulphur_relay_TusC/DsrF"/>
</dbReference>
<dbReference type="Pfam" id="PF02635">
    <property type="entry name" value="DsrE"/>
    <property type="match status" value="1"/>
</dbReference>
<dbReference type="InterPro" id="IPR027396">
    <property type="entry name" value="DsrEFH-like"/>
</dbReference>
<dbReference type="EMBL" id="LAZR01000037">
    <property type="protein sequence ID" value="KKO01153.1"/>
    <property type="molecule type" value="Genomic_DNA"/>
</dbReference>
<dbReference type="SUPFAM" id="SSF75169">
    <property type="entry name" value="DsrEFH-like"/>
    <property type="match status" value="1"/>
</dbReference>
<protein>
    <submittedName>
        <fullName evidence="2">Uncharacterized protein</fullName>
    </submittedName>
</protein>
<gene>
    <name evidence="2" type="ORF">LCGC14_0121380</name>
</gene>
<dbReference type="PANTHER" id="PTHR38780:SF1">
    <property type="entry name" value="PROTEIN TUSC"/>
    <property type="match status" value="1"/>
</dbReference>
<sequence length="121" mass="13050">MAASDALLVVIRHAPHSSNLLREGLDAALVAAAFGKPVHLLFMGQGIMALLKEQGSGAPGQKATLPIIDMLEMYDIDKLLVPEETLRTMKIPPDQLVEGVTLLAADEVASIFQQHHQLLSF</sequence>
<comment type="caution">
    <text evidence="2">The sequence shown here is derived from an EMBL/GenBank/DDBJ whole genome shotgun (WGS) entry which is preliminary data.</text>
</comment>
<reference evidence="2" key="1">
    <citation type="journal article" date="2015" name="Nature">
        <title>Complex archaea that bridge the gap between prokaryotes and eukaryotes.</title>
        <authorList>
            <person name="Spang A."/>
            <person name="Saw J.H."/>
            <person name="Jorgensen S.L."/>
            <person name="Zaremba-Niedzwiedzka K."/>
            <person name="Martijn J."/>
            <person name="Lind A.E."/>
            <person name="van Eijk R."/>
            <person name="Schleper C."/>
            <person name="Guy L."/>
            <person name="Ettema T.J."/>
        </authorList>
    </citation>
    <scope>NUCLEOTIDE SEQUENCE</scope>
</reference>
<dbReference type="AlphaFoldDB" id="A0A0F9VML9"/>
<evidence type="ECO:0000313" key="2">
    <source>
        <dbReference type="EMBL" id="KKO01153.1"/>
    </source>
</evidence>
<dbReference type="Gene3D" id="3.40.1260.10">
    <property type="entry name" value="DsrEFH-like"/>
    <property type="match status" value="1"/>
</dbReference>
<evidence type="ECO:0000256" key="1">
    <source>
        <dbReference type="ARBA" id="ARBA00005996"/>
    </source>
</evidence>
<accession>A0A0F9VML9</accession>